<dbReference type="GO" id="GO:0005886">
    <property type="term" value="C:plasma membrane"/>
    <property type="evidence" value="ECO:0007669"/>
    <property type="project" value="UniProtKB-SubCell"/>
</dbReference>
<protein>
    <submittedName>
        <fullName evidence="12">Membrane protein insertase YidC</fullName>
    </submittedName>
</protein>
<dbReference type="InterPro" id="IPR028055">
    <property type="entry name" value="YidC/Oxa/ALB_C"/>
</dbReference>
<keyword evidence="4 9" id="KW-0812">Transmembrane</keyword>
<evidence type="ECO:0000256" key="10">
    <source>
        <dbReference type="SAM" id="Phobius"/>
    </source>
</evidence>
<keyword evidence="6 10" id="KW-1133">Transmembrane helix</keyword>
<dbReference type="GO" id="GO:0015031">
    <property type="term" value="P:protein transport"/>
    <property type="evidence" value="ECO:0007669"/>
    <property type="project" value="UniProtKB-KW"/>
</dbReference>
<dbReference type="InterPro" id="IPR001708">
    <property type="entry name" value="YidC/ALB3/OXA1/COX18"/>
</dbReference>
<dbReference type="InterPro" id="IPR047196">
    <property type="entry name" value="YidC_ALB_C"/>
</dbReference>
<keyword evidence="5" id="KW-0653">Protein transport</keyword>
<feature type="domain" description="Membrane insertase YidC/Oxa/ALB C-terminal" evidence="11">
    <location>
        <begin position="5"/>
        <end position="187"/>
    </location>
</feature>
<evidence type="ECO:0000256" key="7">
    <source>
        <dbReference type="ARBA" id="ARBA00023136"/>
    </source>
</evidence>
<dbReference type="CDD" id="cd20070">
    <property type="entry name" value="5TM_YidC_Alb3"/>
    <property type="match status" value="1"/>
</dbReference>
<dbReference type="Pfam" id="PF02096">
    <property type="entry name" value="60KD_IMP"/>
    <property type="match status" value="1"/>
</dbReference>
<keyword evidence="2" id="KW-0813">Transport</keyword>
<evidence type="ECO:0000313" key="13">
    <source>
        <dbReference type="Proteomes" id="UP000650466"/>
    </source>
</evidence>
<feature type="transmembrane region" description="Helical" evidence="10">
    <location>
        <begin position="71"/>
        <end position="91"/>
    </location>
</feature>
<evidence type="ECO:0000256" key="3">
    <source>
        <dbReference type="ARBA" id="ARBA00022475"/>
    </source>
</evidence>
<dbReference type="RefSeq" id="WP_188174824.1">
    <property type="nucleotide sequence ID" value="NZ_JACVVD010000004.1"/>
</dbReference>
<feature type="transmembrane region" description="Helical" evidence="10">
    <location>
        <begin position="120"/>
        <end position="140"/>
    </location>
</feature>
<reference evidence="12" key="1">
    <citation type="submission" date="2020-09" db="EMBL/GenBank/DDBJ databases">
        <title>Draft Genome Sequence of Paenibacillus sp. WST5.</title>
        <authorList>
            <person name="Bao Z."/>
        </authorList>
    </citation>
    <scope>NUCLEOTIDE SEQUENCE</scope>
    <source>
        <strain evidence="12">WST5</strain>
    </source>
</reference>
<keyword evidence="7 10" id="KW-0472">Membrane</keyword>
<feature type="transmembrane region" description="Helical" evidence="10">
    <location>
        <begin position="6"/>
        <end position="25"/>
    </location>
</feature>
<dbReference type="PANTHER" id="PTHR12428:SF65">
    <property type="entry name" value="CYTOCHROME C OXIDASE ASSEMBLY PROTEIN COX18, MITOCHONDRIAL"/>
    <property type="match status" value="1"/>
</dbReference>
<feature type="transmembrane region" description="Helical" evidence="10">
    <location>
        <begin position="152"/>
        <end position="173"/>
    </location>
</feature>
<dbReference type="AlphaFoldDB" id="A0A926QK11"/>
<dbReference type="EMBL" id="JACVVD010000004">
    <property type="protein sequence ID" value="MBD0381009.1"/>
    <property type="molecule type" value="Genomic_DNA"/>
</dbReference>
<sequence length="205" mass="23304">MTLDWGLAIILLTLLVRVLLFPFNLRTARQMIRQSKMQPLLAEIKHKFAHDQMKLLQETSKAYQQFGVKPMSLITVSLLQAPLFFGLYRVFTEHGMTMTSHLVPWVATLGVSDPLHVVPLLYAVVTFISMILPLTNEVAVTGSLLTRMTLPLIMVIIMSVIIWTAPVAIGLYWTTNSLFAIIERIFYRTPLGRKWVTRDISTICC</sequence>
<gene>
    <name evidence="12" type="primary">yidC</name>
    <name evidence="12" type="ORF">ICC18_12855</name>
</gene>
<evidence type="ECO:0000256" key="4">
    <source>
        <dbReference type="ARBA" id="ARBA00022692"/>
    </source>
</evidence>
<dbReference type="NCBIfam" id="TIGR03592">
    <property type="entry name" value="yidC_oxa1_cterm"/>
    <property type="match status" value="1"/>
</dbReference>
<evidence type="ECO:0000256" key="9">
    <source>
        <dbReference type="RuleBase" id="RU003945"/>
    </source>
</evidence>
<comment type="subcellular location">
    <subcellularLocation>
        <location evidence="1">Cell membrane</location>
        <topology evidence="1">Multi-pass membrane protein</topology>
    </subcellularLocation>
    <subcellularLocation>
        <location evidence="9">Membrane</location>
        <topology evidence="9">Multi-pass membrane protein</topology>
    </subcellularLocation>
</comment>
<dbReference type="GO" id="GO:0032977">
    <property type="term" value="F:membrane insertase activity"/>
    <property type="evidence" value="ECO:0007669"/>
    <property type="project" value="InterPro"/>
</dbReference>
<dbReference type="PANTHER" id="PTHR12428">
    <property type="entry name" value="OXA1"/>
    <property type="match status" value="1"/>
</dbReference>
<name>A0A926QK11_9BACL</name>
<proteinExistence type="inferred from homology"/>
<keyword evidence="13" id="KW-1185">Reference proteome</keyword>
<evidence type="ECO:0000256" key="5">
    <source>
        <dbReference type="ARBA" id="ARBA00022927"/>
    </source>
</evidence>
<dbReference type="Proteomes" id="UP000650466">
    <property type="component" value="Unassembled WGS sequence"/>
</dbReference>
<keyword evidence="3" id="KW-1003">Cell membrane</keyword>
<comment type="similarity">
    <text evidence="9">Belongs to the OXA1/ALB3/YidC family.</text>
</comment>
<evidence type="ECO:0000259" key="11">
    <source>
        <dbReference type="Pfam" id="PF02096"/>
    </source>
</evidence>
<evidence type="ECO:0000256" key="6">
    <source>
        <dbReference type="ARBA" id="ARBA00022989"/>
    </source>
</evidence>
<keyword evidence="8" id="KW-0143">Chaperone</keyword>
<dbReference type="GO" id="GO:0051205">
    <property type="term" value="P:protein insertion into membrane"/>
    <property type="evidence" value="ECO:0007669"/>
    <property type="project" value="TreeGrafter"/>
</dbReference>
<accession>A0A926QK11</accession>
<evidence type="ECO:0000313" key="12">
    <source>
        <dbReference type="EMBL" id="MBD0381009.1"/>
    </source>
</evidence>
<evidence type="ECO:0000256" key="8">
    <source>
        <dbReference type="ARBA" id="ARBA00023186"/>
    </source>
</evidence>
<evidence type="ECO:0000256" key="2">
    <source>
        <dbReference type="ARBA" id="ARBA00022448"/>
    </source>
</evidence>
<organism evidence="12 13">
    <name type="scientific">Paenibacillus sedimenti</name>
    <dbReference type="NCBI Taxonomy" id="2770274"/>
    <lineage>
        <taxon>Bacteria</taxon>
        <taxon>Bacillati</taxon>
        <taxon>Bacillota</taxon>
        <taxon>Bacilli</taxon>
        <taxon>Bacillales</taxon>
        <taxon>Paenibacillaceae</taxon>
        <taxon>Paenibacillus</taxon>
    </lineage>
</organism>
<comment type="caution">
    <text evidence="12">The sequence shown here is derived from an EMBL/GenBank/DDBJ whole genome shotgun (WGS) entry which is preliminary data.</text>
</comment>
<evidence type="ECO:0000256" key="1">
    <source>
        <dbReference type="ARBA" id="ARBA00004651"/>
    </source>
</evidence>